<feature type="transmembrane region" description="Helical" evidence="1">
    <location>
        <begin position="113"/>
        <end position="130"/>
    </location>
</feature>
<evidence type="ECO:0000259" key="2">
    <source>
        <dbReference type="Pfam" id="PF23636"/>
    </source>
</evidence>
<keyword evidence="4" id="KW-1185">Reference proteome</keyword>
<evidence type="ECO:0000313" key="4">
    <source>
        <dbReference type="Proteomes" id="UP001049518"/>
    </source>
</evidence>
<keyword evidence="1" id="KW-1133">Transmembrane helix</keyword>
<protein>
    <recommendedName>
        <fullName evidence="2">DUF7144 domain-containing protein</fullName>
    </recommendedName>
</protein>
<keyword evidence="1" id="KW-0472">Membrane</keyword>
<feature type="transmembrane region" description="Helical" evidence="1">
    <location>
        <begin position="63"/>
        <end position="83"/>
    </location>
</feature>
<gene>
    <name evidence="3" type="ORF">AGRA3207_003692</name>
</gene>
<feature type="domain" description="DUF7144" evidence="2">
    <location>
        <begin position="21"/>
        <end position="132"/>
    </location>
</feature>
<proteinExistence type="predicted"/>
<reference evidence="3" key="1">
    <citation type="submission" date="2020-07" db="EMBL/GenBank/DDBJ databases">
        <authorList>
            <person name="Tarantini F.S."/>
            <person name="Hong K.W."/>
            <person name="Chan K.G."/>
        </authorList>
    </citation>
    <scope>NUCLEOTIDE SEQUENCE</scope>
    <source>
        <strain evidence="3">32-07</strain>
    </source>
</reference>
<dbReference type="Proteomes" id="UP001049518">
    <property type="component" value="Chromosome"/>
</dbReference>
<feature type="transmembrane region" description="Helical" evidence="1">
    <location>
        <begin position="20"/>
        <end position="43"/>
    </location>
</feature>
<feature type="transmembrane region" description="Helical" evidence="1">
    <location>
        <begin position="88"/>
        <end position="107"/>
    </location>
</feature>
<dbReference type="Pfam" id="PF23636">
    <property type="entry name" value="DUF7144"/>
    <property type="match status" value="1"/>
</dbReference>
<keyword evidence="1" id="KW-0812">Transmembrane</keyword>
<evidence type="ECO:0000313" key="3">
    <source>
        <dbReference type="EMBL" id="QXJ26600.1"/>
    </source>
</evidence>
<name>A0ABX8R6A6_9ACTN</name>
<evidence type="ECO:0000256" key="1">
    <source>
        <dbReference type="SAM" id="Phobius"/>
    </source>
</evidence>
<sequence length="139" mass="14903">MHRESSRTGARPVSRAAMGFSVFAGSMMILAGTFGALLGIAAISNDDLYVVRGDYIFKWDVSTWGWAHLILGIVVAVAGFAVFTGQLWARAIGIVLAVASAIANFMFLPYYPVWSIVIIALDVAVIWGLVKYSPSSADT</sequence>
<accession>A0ABX8R6A6</accession>
<organism evidence="3 4">
    <name type="scientific">Actinomadura graeca</name>
    <dbReference type="NCBI Taxonomy" id="2750812"/>
    <lineage>
        <taxon>Bacteria</taxon>
        <taxon>Bacillati</taxon>
        <taxon>Actinomycetota</taxon>
        <taxon>Actinomycetes</taxon>
        <taxon>Streptosporangiales</taxon>
        <taxon>Thermomonosporaceae</taxon>
        <taxon>Actinomadura</taxon>
    </lineage>
</organism>
<dbReference type="InterPro" id="IPR055568">
    <property type="entry name" value="DUF7144"/>
</dbReference>
<dbReference type="EMBL" id="CP059572">
    <property type="protein sequence ID" value="QXJ26600.1"/>
    <property type="molecule type" value="Genomic_DNA"/>
</dbReference>